<name>A0AAV8GPM9_9POAL</name>
<proteinExistence type="predicted"/>
<protein>
    <submittedName>
        <fullName evidence="2">SNF1-related protein kinase regulatory subunit gamma-1-like</fullName>
    </submittedName>
</protein>
<evidence type="ECO:0000256" key="1">
    <source>
        <dbReference type="SAM" id="SignalP"/>
    </source>
</evidence>
<comment type="caution">
    <text evidence="2">The sequence shown here is derived from an EMBL/GenBank/DDBJ whole genome shotgun (WGS) entry which is preliminary data.</text>
</comment>
<feature type="chain" id="PRO_5043967333" evidence="1">
    <location>
        <begin position="23"/>
        <end position="214"/>
    </location>
</feature>
<dbReference type="AlphaFoldDB" id="A0AAV8GPM9"/>
<reference evidence="2" key="1">
    <citation type="submission" date="2022-08" db="EMBL/GenBank/DDBJ databases">
        <authorList>
            <person name="Marques A."/>
        </authorList>
    </citation>
    <scope>NUCLEOTIDE SEQUENCE</scope>
    <source>
        <strain evidence="2">RhyPub2mFocal</strain>
        <tissue evidence="2">Leaves</tissue>
    </source>
</reference>
<keyword evidence="1" id="KW-0732">Signal</keyword>
<accession>A0AAV8GPM9</accession>
<evidence type="ECO:0000313" key="3">
    <source>
        <dbReference type="Proteomes" id="UP001140206"/>
    </source>
</evidence>
<keyword evidence="3" id="KW-1185">Reference proteome</keyword>
<sequence length="214" mass="24253">MLTWRLFSYCLIFHLRSVLVRPLALSPTADDIVVDDAQPIAAGILGDEFVAGLLNREAFGSIMYSLRSVPVVESNGTHLQNFVTQMAIVRGLLDCKGRDWFDYMYNFLSPIFGLPFISCDQVKYINSDDFLLETFQLIRDNYITGSLIVRAVCFLFIRPDLFSDFRKMRVREFMDAVGTTIPDFGPDAPSLTCEPNDSLGSIIENIASRYVHRI</sequence>
<evidence type="ECO:0000313" key="2">
    <source>
        <dbReference type="EMBL" id="KAJ4805851.1"/>
    </source>
</evidence>
<feature type="signal peptide" evidence="1">
    <location>
        <begin position="1"/>
        <end position="22"/>
    </location>
</feature>
<dbReference type="Proteomes" id="UP001140206">
    <property type="component" value="Chromosome 1"/>
</dbReference>
<organism evidence="2 3">
    <name type="scientific">Rhynchospora pubera</name>
    <dbReference type="NCBI Taxonomy" id="906938"/>
    <lineage>
        <taxon>Eukaryota</taxon>
        <taxon>Viridiplantae</taxon>
        <taxon>Streptophyta</taxon>
        <taxon>Embryophyta</taxon>
        <taxon>Tracheophyta</taxon>
        <taxon>Spermatophyta</taxon>
        <taxon>Magnoliopsida</taxon>
        <taxon>Liliopsida</taxon>
        <taxon>Poales</taxon>
        <taxon>Cyperaceae</taxon>
        <taxon>Cyperoideae</taxon>
        <taxon>Rhynchosporeae</taxon>
        <taxon>Rhynchospora</taxon>
    </lineage>
</organism>
<gene>
    <name evidence="2" type="ORF">LUZ62_018417</name>
</gene>
<dbReference type="EMBL" id="JAMFTS010000001">
    <property type="protein sequence ID" value="KAJ4805851.1"/>
    <property type="molecule type" value="Genomic_DNA"/>
</dbReference>